<dbReference type="OrthoDB" id="113290at2"/>
<dbReference type="InterPro" id="IPR004843">
    <property type="entry name" value="Calcineurin-like_PHP"/>
</dbReference>
<sequence>MKIAILSDIHEGLNRKKTRIDIMTLLNNWLDANQPDVFIISGDMTAGPEKSLNLLNQLQNSNPQIKIIFVHGNHDVYYGDSTQAYEILLKFPGNLGNGPIKLDDNWVVIGEGGWYDYTFGMKDYNAEHYALGTFGNFTWPDKTYANWPMDDQNLTDYYVEKMEKWLQEYEGKNIIMVTHVVPFSHFVQRKGDPSWDFFNAMMGSSQFGELAKKYNVKKYIFGHIHTRYHELYEGIEIICNPLGYYPHEWNHSSPEKEIHSTIKVIVI</sequence>
<proteinExistence type="predicted"/>
<protein>
    <submittedName>
        <fullName evidence="2">Putative phosphoesterase</fullName>
    </submittedName>
</protein>
<dbReference type="InterPro" id="IPR022302">
    <property type="entry name" value="Phosphoesterase_putative"/>
</dbReference>
<accession>A0A072NJ40</accession>
<dbReference type="PANTHER" id="PTHR31302:SF22">
    <property type="entry name" value="PHOSPHOESTERASE"/>
    <property type="match status" value="1"/>
</dbReference>
<dbReference type="PANTHER" id="PTHR31302">
    <property type="entry name" value="TRANSMEMBRANE PROTEIN WITH METALLOPHOSPHOESTERASE DOMAIN-RELATED"/>
    <property type="match status" value="1"/>
</dbReference>
<feature type="domain" description="Calcineurin-like phosphoesterase" evidence="1">
    <location>
        <begin position="1"/>
        <end position="226"/>
    </location>
</feature>
<evidence type="ECO:0000259" key="1">
    <source>
        <dbReference type="Pfam" id="PF00149"/>
    </source>
</evidence>
<dbReference type="GO" id="GO:0016787">
    <property type="term" value="F:hydrolase activity"/>
    <property type="evidence" value="ECO:0007669"/>
    <property type="project" value="InterPro"/>
</dbReference>
<dbReference type="InterPro" id="IPR051158">
    <property type="entry name" value="Metallophosphoesterase_sf"/>
</dbReference>
<evidence type="ECO:0000313" key="2">
    <source>
        <dbReference type="EMBL" id="KEF37287.1"/>
    </source>
</evidence>
<dbReference type="SUPFAM" id="SSF56300">
    <property type="entry name" value="Metallo-dependent phosphatases"/>
    <property type="match status" value="1"/>
</dbReference>
<dbReference type="Pfam" id="PF00149">
    <property type="entry name" value="Metallophos"/>
    <property type="match status" value="1"/>
</dbReference>
<reference evidence="2 3" key="1">
    <citation type="submission" date="2014-04" db="EMBL/GenBank/DDBJ databases">
        <title>Draft genome sequence of Bacillus azotoformans MEV2011, a (co-) denitrifying strain unable to grow in the presence of oxygen.</title>
        <authorList>
            <person name="Nielsen M."/>
            <person name="Schreiber L."/>
            <person name="Finster K."/>
            <person name="Schramm A."/>
        </authorList>
    </citation>
    <scope>NUCLEOTIDE SEQUENCE [LARGE SCALE GENOMIC DNA]</scope>
    <source>
        <strain evidence="2 3">MEV2011</strain>
    </source>
</reference>
<dbReference type="RefSeq" id="WP_035197072.1">
    <property type="nucleotide sequence ID" value="NZ_JJRY01000016.1"/>
</dbReference>
<comment type="caution">
    <text evidence="2">The sequence shown here is derived from an EMBL/GenBank/DDBJ whole genome shotgun (WGS) entry which is preliminary data.</text>
</comment>
<dbReference type="Proteomes" id="UP000027936">
    <property type="component" value="Unassembled WGS sequence"/>
</dbReference>
<evidence type="ECO:0000313" key="3">
    <source>
        <dbReference type="Proteomes" id="UP000027936"/>
    </source>
</evidence>
<dbReference type="InterPro" id="IPR029052">
    <property type="entry name" value="Metallo-depent_PP-like"/>
</dbReference>
<dbReference type="EMBL" id="JJRY01000016">
    <property type="protein sequence ID" value="KEF37287.1"/>
    <property type="molecule type" value="Genomic_DNA"/>
</dbReference>
<dbReference type="Gene3D" id="3.60.21.10">
    <property type="match status" value="1"/>
</dbReference>
<organism evidence="2 3">
    <name type="scientific">Schinkia azotoformans MEV2011</name>
    <dbReference type="NCBI Taxonomy" id="1348973"/>
    <lineage>
        <taxon>Bacteria</taxon>
        <taxon>Bacillati</taxon>
        <taxon>Bacillota</taxon>
        <taxon>Bacilli</taxon>
        <taxon>Bacillales</taxon>
        <taxon>Bacillaceae</taxon>
        <taxon>Calidifontibacillus/Schinkia group</taxon>
        <taxon>Schinkia</taxon>
    </lineage>
</organism>
<gene>
    <name evidence="2" type="ORF">M670_03534</name>
</gene>
<name>A0A072NJ40_SCHAZ</name>
<dbReference type="AlphaFoldDB" id="A0A072NJ40"/>
<dbReference type="PATRIC" id="fig|1348973.3.peg.3411"/>
<dbReference type="NCBIfam" id="TIGR03729">
    <property type="entry name" value="acc_ester"/>
    <property type="match status" value="1"/>
</dbReference>